<evidence type="ECO:0000256" key="1">
    <source>
        <dbReference type="SAM" id="MobiDB-lite"/>
    </source>
</evidence>
<dbReference type="Pfam" id="PF14362">
    <property type="entry name" value="DUF4407"/>
    <property type="match status" value="1"/>
</dbReference>
<dbReference type="RefSeq" id="WP_382370443.1">
    <property type="nucleotide sequence ID" value="NZ_JBHRZI010000010.1"/>
</dbReference>
<feature type="transmembrane region" description="Helical" evidence="2">
    <location>
        <begin position="137"/>
        <end position="160"/>
    </location>
</feature>
<feature type="transmembrane region" description="Helical" evidence="2">
    <location>
        <begin position="51"/>
        <end position="72"/>
    </location>
</feature>
<keyword evidence="4" id="KW-1185">Reference proteome</keyword>
<gene>
    <name evidence="3" type="ORF">ACFOWZ_07290</name>
</gene>
<keyword evidence="2" id="KW-1133">Transmembrane helix</keyword>
<evidence type="ECO:0000256" key="2">
    <source>
        <dbReference type="SAM" id="Phobius"/>
    </source>
</evidence>
<feature type="region of interest" description="Disordered" evidence="1">
    <location>
        <begin position="548"/>
        <end position="582"/>
    </location>
</feature>
<keyword evidence="2" id="KW-0472">Membrane</keyword>
<sequence length="582" mass="64553">MSGQTQAILLGCGLLLLFSVFFIRAFGDVLIRLAGADHVELRKWNVDRGYFLGLGLALILSSGVSTLALMIASSVAFGLSLFSTPSLLLGGLYFFLIFSLDRWLVSDQTAGFATEQGGKFGVGAAWFRNFVAELVKILPRAAVVYFASALFADFMLLVVFSSEIQEQTKITQIQAETQFTEQVKGEVAKRTKDAEDRLKTAGDEKAQLQKDFNDGIAVVQQAAQQRSTELARLEAAGIRCRNVAISGWYRNSAGRSVYGVVRYERQCPVEVQNVEKAYDAQVGRFPKSQTDVDKAKADVDTKYKVVEATTYVSGGAEAEVRKEWKDRAPSLKDGLLIRMRSLELLTSKPDGACDPSIGPQSSFSEACVSRYSERAEGLQRNLRLWILLLEMTPVMIKFVTSILPRRGYASVMAARDEEAKIEALISTGKLRGRVRVEVERAVREERLRMELETSGVEVELRHLEGERLRANSRRIREAHRSRAEQPTVILSPVGKSGASRMDGVKRKARQAMASMRAKLAWGKRAVIYLKSVRVSQLRQQAELANQSTLEIPMAKPPEVLPDGKRDESAPAPQRVIDSESHL</sequence>
<keyword evidence="2" id="KW-0812">Transmembrane</keyword>
<reference evidence="4" key="1">
    <citation type="journal article" date="2019" name="Int. J. Syst. Evol. Microbiol.">
        <title>The Global Catalogue of Microorganisms (GCM) 10K type strain sequencing project: providing services to taxonomists for standard genome sequencing and annotation.</title>
        <authorList>
            <consortium name="The Broad Institute Genomics Platform"/>
            <consortium name="The Broad Institute Genome Sequencing Center for Infectious Disease"/>
            <person name="Wu L."/>
            <person name="Ma J."/>
        </authorList>
    </citation>
    <scope>NUCLEOTIDE SEQUENCE [LARGE SCALE GENOMIC DNA]</scope>
    <source>
        <strain evidence="4">CGMCC 4.7405</strain>
    </source>
</reference>
<dbReference type="EMBL" id="JBHRZI010000010">
    <property type="protein sequence ID" value="MFC3891277.1"/>
    <property type="molecule type" value="Genomic_DNA"/>
</dbReference>
<comment type="caution">
    <text evidence="3">The sequence shown here is derived from an EMBL/GenBank/DDBJ whole genome shotgun (WGS) entry which is preliminary data.</text>
</comment>
<feature type="transmembrane region" description="Helical" evidence="2">
    <location>
        <begin position="79"/>
        <end position="100"/>
    </location>
</feature>
<evidence type="ECO:0000313" key="3">
    <source>
        <dbReference type="EMBL" id="MFC3891277.1"/>
    </source>
</evidence>
<organism evidence="3 4">
    <name type="scientific">Lentzea rhizosphaerae</name>
    <dbReference type="NCBI Taxonomy" id="2041025"/>
    <lineage>
        <taxon>Bacteria</taxon>
        <taxon>Bacillati</taxon>
        <taxon>Actinomycetota</taxon>
        <taxon>Actinomycetes</taxon>
        <taxon>Pseudonocardiales</taxon>
        <taxon>Pseudonocardiaceae</taxon>
        <taxon>Lentzea</taxon>
    </lineage>
</organism>
<evidence type="ECO:0000313" key="4">
    <source>
        <dbReference type="Proteomes" id="UP001595690"/>
    </source>
</evidence>
<accession>A0ABV8BPJ7</accession>
<protein>
    <submittedName>
        <fullName evidence="3">DUF4407 domain-containing protein</fullName>
    </submittedName>
</protein>
<dbReference type="InterPro" id="IPR025519">
    <property type="entry name" value="DUF4407"/>
</dbReference>
<proteinExistence type="predicted"/>
<dbReference type="Proteomes" id="UP001595690">
    <property type="component" value="Unassembled WGS sequence"/>
</dbReference>
<name>A0ABV8BPJ7_9PSEU</name>